<keyword evidence="2" id="KW-0732">Signal</keyword>
<proteinExistence type="predicted"/>
<organism evidence="4">
    <name type="scientific">Skeletonema marinoi</name>
    <dbReference type="NCBI Taxonomy" id="267567"/>
    <lineage>
        <taxon>Eukaryota</taxon>
        <taxon>Sar</taxon>
        <taxon>Stramenopiles</taxon>
        <taxon>Ochrophyta</taxon>
        <taxon>Bacillariophyta</taxon>
        <taxon>Coscinodiscophyceae</taxon>
        <taxon>Thalassiosirophycidae</taxon>
        <taxon>Thalassiosirales</taxon>
        <taxon>Skeletonemataceae</taxon>
        <taxon>Skeletonema</taxon>
        <taxon>Skeletonema marinoi-dohrnii complex</taxon>
    </lineage>
</organism>
<dbReference type="Pfam" id="PF00856">
    <property type="entry name" value="SET"/>
    <property type="match status" value="1"/>
</dbReference>
<dbReference type="SUPFAM" id="SSF82199">
    <property type="entry name" value="SET domain"/>
    <property type="match status" value="1"/>
</dbReference>
<dbReference type="AlphaFoldDB" id="A0A7S2KVR7"/>
<accession>A0A7S2KVR7</accession>
<sequence>MKRKTLLIVTLLATCSNVLSSKNAAEKDDSLSTKKHEEQRRAMLQALNDNSSASLFVSPQEQRSQYYIHEGLEKAIQRSLRMANFDIDNLWEYLDDNIIIGEEEGDEDVEVAYPQFLEEVLTDMIKEVEESLHKISTKDDNAASIATTITTGEETEDGNDKQQTNNEGNGNDSSEQNSSSEAASSENNIDPAAAILMAFEKVHKDFHCDKYKNVTIDDPQGKWDNITKAYWQFFNIDPPTKLNPPLSDDDDCEFYTTEGNVYFDFLRNHYKVQVPYLPIQSTQRGMFAARDFERDELVYSFMANGLFFLEQSTFEAFIRNSTLLPAHDACLLAQWSFAQKLTRPGRYYICSSLDEGAFFNSGNGRRVNVYIEDARDLRYYATRNIAKGEEIIYSSAVKW</sequence>
<feature type="compositionally biased region" description="Low complexity" evidence="1">
    <location>
        <begin position="165"/>
        <end position="186"/>
    </location>
</feature>
<name>A0A7S2KVR7_9STRA</name>
<evidence type="ECO:0000259" key="3">
    <source>
        <dbReference type="Pfam" id="PF00856"/>
    </source>
</evidence>
<evidence type="ECO:0000256" key="1">
    <source>
        <dbReference type="SAM" id="MobiDB-lite"/>
    </source>
</evidence>
<protein>
    <recommendedName>
        <fullName evidence="3">SET domain-containing protein</fullName>
    </recommendedName>
</protein>
<evidence type="ECO:0000313" key="4">
    <source>
        <dbReference type="EMBL" id="CAD9586687.1"/>
    </source>
</evidence>
<dbReference type="InterPro" id="IPR001214">
    <property type="entry name" value="SET_dom"/>
</dbReference>
<feature type="region of interest" description="Disordered" evidence="1">
    <location>
        <begin position="149"/>
        <end position="186"/>
    </location>
</feature>
<feature type="domain" description="SET" evidence="3">
    <location>
        <begin position="284"/>
        <end position="394"/>
    </location>
</feature>
<gene>
    <name evidence="4" type="ORF">SMAR0320_LOCUS5422</name>
</gene>
<feature type="signal peptide" evidence="2">
    <location>
        <begin position="1"/>
        <end position="20"/>
    </location>
</feature>
<evidence type="ECO:0000256" key="2">
    <source>
        <dbReference type="SAM" id="SignalP"/>
    </source>
</evidence>
<dbReference type="InterPro" id="IPR046341">
    <property type="entry name" value="SET_dom_sf"/>
</dbReference>
<dbReference type="Gene3D" id="2.170.270.10">
    <property type="entry name" value="SET domain"/>
    <property type="match status" value="1"/>
</dbReference>
<feature type="chain" id="PRO_5030688694" description="SET domain-containing protein" evidence="2">
    <location>
        <begin position="21"/>
        <end position="399"/>
    </location>
</feature>
<reference evidence="4" key="1">
    <citation type="submission" date="2021-01" db="EMBL/GenBank/DDBJ databases">
        <authorList>
            <person name="Corre E."/>
            <person name="Pelletier E."/>
            <person name="Niang G."/>
            <person name="Scheremetjew M."/>
            <person name="Finn R."/>
            <person name="Kale V."/>
            <person name="Holt S."/>
            <person name="Cochrane G."/>
            <person name="Meng A."/>
            <person name="Brown T."/>
            <person name="Cohen L."/>
        </authorList>
    </citation>
    <scope>NUCLEOTIDE SEQUENCE</scope>
    <source>
        <strain evidence="4">SM1012Den-03</strain>
    </source>
</reference>
<dbReference type="EMBL" id="HBGZ01007606">
    <property type="protein sequence ID" value="CAD9586687.1"/>
    <property type="molecule type" value="Transcribed_RNA"/>
</dbReference>
<dbReference type="CDD" id="cd08161">
    <property type="entry name" value="SET"/>
    <property type="match status" value="1"/>
</dbReference>